<reference evidence="1" key="2">
    <citation type="submission" date="2025-09" db="UniProtKB">
        <authorList>
            <consortium name="Ensembl"/>
        </authorList>
    </citation>
    <scope>IDENTIFICATION</scope>
</reference>
<reference evidence="1" key="1">
    <citation type="submission" date="2025-08" db="UniProtKB">
        <authorList>
            <consortium name="Ensembl"/>
        </authorList>
    </citation>
    <scope>IDENTIFICATION</scope>
</reference>
<organism evidence="1 2">
    <name type="scientific">Xiphophorus couchianus</name>
    <name type="common">Monterrey platyfish</name>
    <dbReference type="NCBI Taxonomy" id="32473"/>
    <lineage>
        <taxon>Eukaryota</taxon>
        <taxon>Metazoa</taxon>
        <taxon>Chordata</taxon>
        <taxon>Craniata</taxon>
        <taxon>Vertebrata</taxon>
        <taxon>Euteleostomi</taxon>
        <taxon>Actinopterygii</taxon>
        <taxon>Neopterygii</taxon>
        <taxon>Teleostei</taxon>
        <taxon>Neoteleostei</taxon>
        <taxon>Acanthomorphata</taxon>
        <taxon>Ovalentaria</taxon>
        <taxon>Atherinomorphae</taxon>
        <taxon>Cyprinodontiformes</taxon>
        <taxon>Poeciliidae</taxon>
        <taxon>Poeciliinae</taxon>
        <taxon>Xiphophorus</taxon>
    </lineage>
</organism>
<dbReference type="Proteomes" id="UP000261380">
    <property type="component" value="Unplaced"/>
</dbReference>
<dbReference type="AlphaFoldDB" id="A0A3B5MC50"/>
<sequence length="61" mass="7136">MRMSWAQMDSDPHHTAKYDANMKNKKVAYEQPANLAQFHQFSQEKWTKIPANCGANLEQLR</sequence>
<keyword evidence="2" id="KW-1185">Reference proteome</keyword>
<evidence type="ECO:0000313" key="2">
    <source>
        <dbReference type="Proteomes" id="UP000261380"/>
    </source>
</evidence>
<evidence type="ECO:0000313" key="1">
    <source>
        <dbReference type="Ensembl" id="ENSXCOP00000021197.1"/>
    </source>
</evidence>
<proteinExistence type="predicted"/>
<name>A0A3B5MC50_9TELE</name>
<protein>
    <submittedName>
        <fullName evidence="1">Uncharacterized protein</fullName>
    </submittedName>
</protein>
<accession>A0A3B5MC50</accession>
<dbReference type="Ensembl" id="ENSXCOT00000021457.1">
    <property type="protein sequence ID" value="ENSXCOP00000021197.1"/>
    <property type="gene ID" value="ENSXCOG00000015861.1"/>
</dbReference>